<dbReference type="EMBL" id="MN379461">
    <property type="protein sequence ID" value="QGH75041.1"/>
    <property type="molecule type" value="Genomic_DNA"/>
</dbReference>
<accession>A0A5Q2W8V6</accession>
<reference evidence="1" key="1">
    <citation type="submission" date="2019-08" db="EMBL/GenBank/DDBJ databases">
        <authorList>
            <person name="Pogozhova M.P."/>
            <person name="Pisanov R.V."/>
            <person name="Gaevskaya N.E."/>
            <person name="Vodopyanov A.S."/>
        </authorList>
    </citation>
    <scope>NUCLEOTIDE SEQUENCE</scope>
</reference>
<protein>
    <submittedName>
        <fullName evidence="1">Uncharacterized protein</fullName>
    </submittedName>
</protein>
<name>A0A5Q2W8V6_9CAUD</name>
<gene>
    <name evidence="1" type="ORF">RostovM3_00026</name>
</gene>
<organism evidence="1">
    <name type="scientific">Vibrio phage Rostov M3</name>
    <dbReference type="NCBI Taxonomy" id="2660724"/>
    <lineage>
        <taxon>Viruses</taxon>
        <taxon>Duplodnaviria</taxon>
        <taxon>Heunggongvirae</taxon>
        <taxon>Uroviricota</taxon>
        <taxon>Caudoviricetes</taxon>
    </lineage>
</organism>
<evidence type="ECO:0000313" key="1">
    <source>
        <dbReference type="EMBL" id="QGH75041.1"/>
    </source>
</evidence>
<proteinExistence type="predicted"/>
<sequence>MQGLFNSNAVVTCSKQQIGTLEAAVGTEGRIVNDGPVGRGGATNITDDVYIIEFNTWSGSKGG</sequence>